<proteinExistence type="predicted"/>
<dbReference type="AlphaFoldDB" id="A0A3M7P349"/>
<reference evidence="1 2" key="1">
    <citation type="journal article" date="2018" name="Sci. Rep.">
        <title>Genomic signatures of local adaptation to the degree of environmental predictability in rotifers.</title>
        <authorList>
            <person name="Franch-Gras L."/>
            <person name="Hahn C."/>
            <person name="Garcia-Roger E.M."/>
            <person name="Carmona M.J."/>
            <person name="Serra M."/>
            <person name="Gomez A."/>
        </authorList>
    </citation>
    <scope>NUCLEOTIDE SEQUENCE [LARGE SCALE GENOMIC DNA]</scope>
    <source>
        <strain evidence="1">HYR1</strain>
    </source>
</reference>
<dbReference type="Proteomes" id="UP000276133">
    <property type="component" value="Unassembled WGS sequence"/>
</dbReference>
<gene>
    <name evidence="1" type="ORF">BpHYR1_049440</name>
</gene>
<comment type="caution">
    <text evidence="1">The sequence shown here is derived from an EMBL/GenBank/DDBJ whole genome shotgun (WGS) entry which is preliminary data.</text>
</comment>
<sequence length="63" mass="6990">MSVLIAINIIIEIVSFFSEDKRFVASSNPINISTISFNSAVSLTENRTNVAEIVQSNCLRSRE</sequence>
<dbReference type="EMBL" id="REGN01014069">
    <property type="protein sequence ID" value="RMZ93104.1"/>
    <property type="molecule type" value="Genomic_DNA"/>
</dbReference>
<evidence type="ECO:0000313" key="2">
    <source>
        <dbReference type="Proteomes" id="UP000276133"/>
    </source>
</evidence>
<keyword evidence="2" id="KW-1185">Reference proteome</keyword>
<evidence type="ECO:0000313" key="1">
    <source>
        <dbReference type="EMBL" id="RMZ93104.1"/>
    </source>
</evidence>
<accession>A0A3M7P349</accession>
<organism evidence="1 2">
    <name type="scientific">Brachionus plicatilis</name>
    <name type="common">Marine rotifer</name>
    <name type="synonym">Brachionus muelleri</name>
    <dbReference type="NCBI Taxonomy" id="10195"/>
    <lineage>
        <taxon>Eukaryota</taxon>
        <taxon>Metazoa</taxon>
        <taxon>Spiralia</taxon>
        <taxon>Gnathifera</taxon>
        <taxon>Rotifera</taxon>
        <taxon>Eurotatoria</taxon>
        <taxon>Monogononta</taxon>
        <taxon>Pseudotrocha</taxon>
        <taxon>Ploima</taxon>
        <taxon>Brachionidae</taxon>
        <taxon>Brachionus</taxon>
    </lineage>
</organism>
<name>A0A3M7P349_BRAPC</name>
<protein>
    <submittedName>
        <fullName evidence="1">Uncharacterized protein</fullName>
    </submittedName>
</protein>